<evidence type="ECO:0000256" key="3">
    <source>
        <dbReference type="ARBA" id="ARBA00018681"/>
    </source>
</evidence>
<evidence type="ECO:0000256" key="1">
    <source>
        <dbReference type="ARBA" id="ARBA00004434"/>
    </source>
</evidence>
<keyword evidence="6 15" id="KW-0812">Transmembrane</keyword>
<evidence type="ECO:0000256" key="4">
    <source>
        <dbReference type="ARBA" id="ARBA00022448"/>
    </source>
</evidence>
<evidence type="ECO:0000256" key="8">
    <source>
        <dbReference type="ARBA" id="ARBA00022982"/>
    </source>
</evidence>
<keyword evidence="7" id="KW-0999">Mitochondrion inner membrane</keyword>
<feature type="compositionally biased region" description="Basic and acidic residues" evidence="14">
    <location>
        <begin position="14"/>
        <end position="24"/>
    </location>
</feature>
<comment type="subcellular location">
    <subcellularLocation>
        <location evidence="1">Mitochondrion inner membrane</location>
        <topology evidence="1">Single-pass membrane protein</topology>
    </subcellularLocation>
</comment>
<organism evidence="16 17">
    <name type="scientific">Calicophoron daubneyi</name>
    <name type="common">Rumen fluke</name>
    <name type="synonym">Paramphistomum daubneyi</name>
    <dbReference type="NCBI Taxonomy" id="300641"/>
    <lineage>
        <taxon>Eukaryota</taxon>
        <taxon>Metazoa</taxon>
        <taxon>Spiralia</taxon>
        <taxon>Lophotrochozoa</taxon>
        <taxon>Platyhelminthes</taxon>
        <taxon>Trematoda</taxon>
        <taxon>Digenea</taxon>
        <taxon>Plagiorchiida</taxon>
        <taxon>Pronocephalata</taxon>
        <taxon>Paramphistomoidea</taxon>
        <taxon>Paramphistomidae</taxon>
        <taxon>Calicophoron</taxon>
    </lineage>
</organism>
<evidence type="ECO:0000256" key="9">
    <source>
        <dbReference type="ARBA" id="ARBA00022989"/>
    </source>
</evidence>
<feature type="region of interest" description="Disordered" evidence="14">
    <location>
        <begin position="1"/>
        <end position="24"/>
    </location>
</feature>
<keyword evidence="8" id="KW-0249">Electron transport</keyword>
<evidence type="ECO:0000256" key="13">
    <source>
        <dbReference type="ARBA" id="ARBA00030987"/>
    </source>
</evidence>
<dbReference type="InterPro" id="IPR009866">
    <property type="entry name" value="NADH_UbQ_OxRdtase_NDUFB4_su"/>
</dbReference>
<evidence type="ECO:0000313" key="17">
    <source>
        <dbReference type="Proteomes" id="UP001497525"/>
    </source>
</evidence>
<evidence type="ECO:0000313" key="16">
    <source>
        <dbReference type="EMBL" id="CAL5140302.1"/>
    </source>
</evidence>
<keyword evidence="11 15" id="KW-0472">Membrane</keyword>
<proteinExistence type="inferred from homology"/>
<accession>A0AAV2TSH4</accession>
<feature type="transmembrane region" description="Helical" evidence="15">
    <location>
        <begin position="80"/>
        <end position="98"/>
    </location>
</feature>
<dbReference type="Proteomes" id="UP001497525">
    <property type="component" value="Unassembled WGS sequence"/>
</dbReference>
<keyword evidence="9 15" id="KW-1133">Transmembrane helix</keyword>
<dbReference type="PANTHER" id="PTHR15469:SF0">
    <property type="entry name" value="NADH DEHYDROGENASE [UBIQUINONE] 1 BETA SUBCOMPLEX SUBUNIT 4"/>
    <property type="match status" value="1"/>
</dbReference>
<comment type="caution">
    <text evidence="16">The sequence shown here is derived from an EMBL/GenBank/DDBJ whole genome shotgun (WGS) entry which is preliminary data.</text>
</comment>
<evidence type="ECO:0000256" key="12">
    <source>
        <dbReference type="ARBA" id="ARBA00030212"/>
    </source>
</evidence>
<dbReference type="GO" id="GO:0005743">
    <property type="term" value="C:mitochondrial inner membrane"/>
    <property type="evidence" value="ECO:0007669"/>
    <property type="project" value="UniProtKB-SubCell"/>
</dbReference>
<evidence type="ECO:0000256" key="10">
    <source>
        <dbReference type="ARBA" id="ARBA00023128"/>
    </source>
</evidence>
<dbReference type="Pfam" id="PF07225">
    <property type="entry name" value="NDUF_B4"/>
    <property type="match status" value="1"/>
</dbReference>
<comment type="similarity">
    <text evidence="2">Belongs to the complex I NDUFB4 subunit family.</text>
</comment>
<evidence type="ECO:0000256" key="2">
    <source>
        <dbReference type="ARBA" id="ARBA00007260"/>
    </source>
</evidence>
<dbReference type="AlphaFoldDB" id="A0AAV2TSH4"/>
<dbReference type="EMBL" id="CAXLJL010000711">
    <property type="protein sequence ID" value="CAL5140302.1"/>
    <property type="molecule type" value="Genomic_DNA"/>
</dbReference>
<gene>
    <name evidence="16" type="ORF">CDAUBV1_LOCUS15466</name>
</gene>
<keyword evidence="4" id="KW-0813">Transport</keyword>
<dbReference type="PANTHER" id="PTHR15469">
    <property type="entry name" value="NADH-UBIQUINONE OXIDOREDUCTASE B15 SUBUNIT"/>
    <property type="match status" value="1"/>
</dbReference>
<protein>
    <recommendedName>
        <fullName evidence="3">NADH dehydrogenase [ubiquinone] 1 beta subcomplex subunit 4</fullName>
    </recommendedName>
    <alternativeName>
        <fullName evidence="12">Complex I-B15</fullName>
    </alternativeName>
    <alternativeName>
        <fullName evidence="13">NADH-ubiquinone oxidoreductase B15 subunit</fullName>
    </alternativeName>
</protein>
<evidence type="ECO:0000256" key="5">
    <source>
        <dbReference type="ARBA" id="ARBA00022660"/>
    </source>
</evidence>
<keyword evidence="5" id="KW-0679">Respiratory chain</keyword>
<evidence type="ECO:0000256" key="7">
    <source>
        <dbReference type="ARBA" id="ARBA00022792"/>
    </source>
</evidence>
<reference evidence="16" key="1">
    <citation type="submission" date="2024-06" db="EMBL/GenBank/DDBJ databases">
        <authorList>
            <person name="Liu X."/>
            <person name="Lenzi L."/>
            <person name="Haldenby T S."/>
            <person name="Uol C."/>
        </authorList>
    </citation>
    <scope>NUCLEOTIDE SEQUENCE</scope>
</reference>
<evidence type="ECO:0000256" key="14">
    <source>
        <dbReference type="SAM" id="MobiDB-lite"/>
    </source>
</evidence>
<evidence type="ECO:0000256" key="6">
    <source>
        <dbReference type="ARBA" id="ARBA00022692"/>
    </source>
</evidence>
<name>A0AAV2TSH4_CALDB</name>
<sequence>MSKTSTGTPFDPWRTFHESPEEQAAIKERARYRDAMKAEYRKKMFNPFKPPTGSIHDPALQRWYSARVTYAEYLQPSPKGALLLLGFFGFFGTIYYFIGRRRFKVLDKIEKGEISYHDRALKYIGK</sequence>
<evidence type="ECO:0000256" key="11">
    <source>
        <dbReference type="ARBA" id="ARBA00023136"/>
    </source>
</evidence>
<keyword evidence="10" id="KW-0496">Mitochondrion</keyword>
<evidence type="ECO:0000256" key="15">
    <source>
        <dbReference type="SAM" id="Phobius"/>
    </source>
</evidence>